<dbReference type="AlphaFoldDB" id="L1QPB3"/>
<evidence type="ECO:0000313" key="2">
    <source>
        <dbReference type="Proteomes" id="UP000010420"/>
    </source>
</evidence>
<dbReference type="Proteomes" id="UP000010420">
    <property type="component" value="Unassembled WGS sequence"/>
</dbReference>
<accession>L1QPB3</accession>
<reference evidence="1 2" key="1">
    <citation type="submission" date="2012-05" db="EMBL/GenBank/DDBJ databases">
        <authorList>
            <person name="Weinstock G."/>
            <person name="Sodergren E."/>
            <person name="Lobos E.A."/>
            <person name="Fulton L."/>
            <person name="Fulton R."/>
            <person name="Courtney L."/>
            <person name="Fronick C."/>
            <person name="O'Laughlin M."/>
            <person name="Godfrey J."/>
            <person name="Wilson R.M."/>
            <person name="Miner T."/>
            <person name="Farmer C."/>
            <person name="Delehaunty K."/>
            <person name="Cordes M."/>
            <person name="Minx P."/>
            <person name="Tomlinson C."/>
            <person name="Chen J."/>
            <person name="Wollam A."/>
            <person name="Pepin K.H."/>
            <person name="Bhonagiri V."/>
            <person name="Zhang X."/>
            <person name="Suruliraj S."/>
            <person name="Warren W."/>
            <person name="Mitreva M."/>
            <person name="Mardis E.R."/>
            <person name="Wilson R.K."/>
        </authorList>
    </citation>
    <scope>NUCLEOTIDE SEQUENCE [LARGE SCALE GENOMIC DNA]</scope>
    <source>
        <strain evidence="1 2">DSM 1785</strain>
    </source>
</reference>
<sequence>MKKRSLLFVITAIVIVVGTVFIVRNLNKSEDAINNEMLIENNTEVLEEKIEAPTADSLEIDKILGFNPRSINDELLEEKQGETDTTTDIFSVKVPYEIPGTSLVIESIGQYTGPFVEDGSDVPKDNVASIVVKNKSSQLLQYAEINLSVNDEIITFKVSTLPAGTSALVLESTGKFEFNDNDNYRYVDSIYTYLNEASLMENKVEIIKDDKKLAIKNKSNENLGTVYVYYKYAQQGGLYLGGITYRSKFENVEAGATIEVDANHFSKDTSVILMVDYIN</sequence>
<name>L1QPB3_9CLOT</name>
<dbReference type="HOGENOM" id="CLU_979256_0_0_9"/>
<dbReference type="RefSeq" id="WP_005209609.1">
    <property type="nucleotide sequence ID" value="NZ_KB291596.1"/>
</dbReference>
<keyword evidence="2" id="KW-1185">Reference proteome</keyword>
<dbReference type="EMBL" id="AMEZ01000001">
    <property type="protein sequence ID" value="EKY29813.1"/>
    <property type="molecule type" value="Genomic_DNA"/>
</dbReference>
<evidence type="ECO:0000313" key="1">
    <source>
        <dbReference type="EMBL" id="EKY29813.1"/>
    </source>
</evidence>
<protein>
    <submittedName>
        <fullName evidence="1">Uncharacterized protein</fullName>
    </submittedName>
</protein>
<comment type="caution">
    <text evidence="1">The sequence shown here is derived from an EMBL/GenBank/DDBJ whole genome shotgun (WGS) entry which is preliminary data.</text>
</comment>
<proteinExistence type="predicted"/>
<organism evidence="1 2">
    <name type="scientific">Clostridium celatum DSM 1785</name>
    <dbReference type="NCBI Taxonomy" id="545697"/>
    <lineage>
        <taxon>Bacteria</taxon>
        <taxon>Bacillati</taxon>
        <taxon>Bacillota</taxon>
        <taxon>Clostridia</taxon>
        <taxon>Eubacteriales</taxon>
        <taxon>Clostridiaceae</taxon>
        <taxon>Clostridium</taxon>
    </lineage>
</organism>
<dbReference type="STRING" id="545697.HMPREF0216_00007"/>
<gene>
    <name evidence="1" type="ORF">HMPREF0216_00007</name>
</gene>
<dbReference type="eggNOG" id="ENOG5033TV0">
    <property type="taxonomic scope" value="Bacteria"/>
</dbReference>
<dbReference type="PATRIC" id="fig|545697.3.peg.7"/>
<dbReference type="OrthoDB" id="1749846at2"/>